<proteinExistence type="predicted"/>
<sequence>MPVYIPLREAEFKSKGLPQNIAMTKKQIRDILMKADSDGDGCLSKDELKKAFKEFGSRMPCWRASCCLRKADTNHDGKISSIKELDIVVDYVLAWFQSKN</sequence>
<name>A0A2Z6PAF0_TRISU</name>
<evidence type="ECO:0000313" key="3">
    <source>
        <dbReference type="EMBL" id="GAU39897.1"/>
    </source>
</evidence>
<keyword evidence="1" id="KW-0106">Calcium</keyword>
<dbReference type="EMBL" id="DF973783">
    <property type="protein sequence ID" value="GAU39897.1"/>
    <property type="molecule type" value="Genomic_DNA"/>
</dbReference>
<keyword evidence="4" id="KW-1185">Reference proteome</keyword>
<dbReference type="PROSITE" id="PS50222">
    <property type="entry name" value="EF_HAND_2"/>
    <property type="match status" value="1"/>
</dbReference>
<dbReference type="Pfam" id="PF13499">
    <property type="entry name" value="EF-hand_7"/>
    <property type="match status" value="1"/>
</dbReference>
<dbReference type="InterPro" id="IPR011992">
    <property type="entry name" value="EF-hand-dom_pair"/>
</dbReference>
<dbReference type="Gene3D" id="1.10.238.10">
    <property type="entry name" value="EF-hand"/>
    <property type="match status" value="1"/>
</dbReference>
<organism evidence="3 4">
    <name type="scientific">Trifolium subterraneum</name>
    <name type="common">Subterranean clover</name>
    <dbReference type="NCBI Taxonomy" id="3900"/>
    <lineage>
        <taxon>Eukaryota</taxon>
        <taxon>Viridiplantae</taxon>
        <taxon>Streptophyta</taxon>
        <taxon>Embryophyta</taxon>
        <taxon>Tracheophyta</taxon>
        <taxon>Spermatophyta</taxon>
        <taxon>Magnoliopsida</taxon>
        <taxon>eudicotyledons</taxon>
        <taxon>Gunneridae</taxon>
        <taxon>Pentapetalae</taxon>
        <taxon>rosids</taxon>
        <taxon>fabids</taxon>
        <taxon>Fabales</taxon>
        <taxon>Fabaceae</taxon>
        <taxon>Papilionoideae</taxon>
        <taxon>50 kb inversion clade</taxon>
        <taxon>NPAAA clade</taxon>
        <taxon>Hologalegina</taxon>
        <taxon>IRL clade</taxon>
        <taxon>Trifolieae</taxon>
        <taxon>Trifolium</taxon>
    </lineage>
</organism>
<dbReference type="Proteomes" id="UP000242715">
    <property type="component" value="Unassembled WGS sequence"/>
</dbReference>
<dbReference type="CDD" id="cd00051">
    <property type="entry name" value="EFh"/>
    <property type="match status" value="1"/>
</dbReference>
<feature type="domain" description="EF-hand" evidence="2">
    <location>
        <begin position="23"/>
        <end position="58"/>
    </location>
</feature>
<protein>
    <recommendedName>
        <fullName evidence="2">EF-hand domain-containing protein</fullName>
    </recommendedName>
</protein>
<evidence type="ECO:0000259" key="2">
    <source>
        <dbReference type="PROSITE" id="PS50222"/>
    </source>
</evidence>
<dbReference type="OrthoDB" id="26525at2759"/>
<dbReference type="InterPro" id="IPR018247">
    <property type="entry name" value="EF_Hand_1_Ca_BS"/>
</dbReference>
<dbReference type="GO" id="GO:0005509">
    <property type="term" value="F:calcium ion binding"/>
    <property type="evidence" value="ECO:0007669"/>
    <property type="project" value="InterPro"/>
</dbReference>
<accession>A0A2Z6PAF0</accession>
<reference evidence="4" key="1">
    <citation type="journal article" date="2017" name="Front. Plant Sci.">
        <title>Climate Clever Clovers: New Paradigm to Reduce the Environmental Footprint of Ruminants by Breeding Low Methanogenic Forages Utilizing Haplotype Variation.</title>
        <authorList>
            <person name="Kaur P."/>
            <person name="Appels R."/>
            <person name="Bayer P.E."/>
            <person name="Keeble-Gagnere G."/>
            <person name="Wang J."/>
            <person name="Hirakawa H."/>
            <person name="Shirasawa K."/>
            <person name="Vercoe P."/>
            <person name="Stefanova K."/>
            <person name="Durmic Z."/>
            <person name="Nichols P."/>
            <person name="Revell C."/>
            <person name="Isobe S.N."/>
            <person name="Edwards D."/>
            <person name="Erskine W."/>
        </authorList>
    </citation>
    <scope>NUCLEOTIDE SEQUENCE [LARGE SCALE GENOMIC DNA]</scope>
    <source>
        <strain evidence="4">cv. Daliak</strain>
    </source>
</reference>
<dbReference type="SUPFAM" id="SSF47473">
    <property type="entry name" value="EF-hand"/>
    <property type="match status" value="1"/>
</dbReference>
<dbReference type="SMART" id="SM00054">
    <property type="entry name" value="EFh"/>
    <property type="match status" value="1"/>
</dbReference>
<dbReference type="InterPro" id="IPR002048">
    <property type="entry name" value="EF_hand_dom"/>
</dbReference>
<dbReference type="AlphaFoldDB" id="A0A2Z6PAF0"/>
<evidence type="ECO:0000256" key="1">
    <source>
        <dbReference type="ARBA" id="ARBA00022837"/>
    </source>
</evidence>
<dbReference type="PROSITE" id="PS00018">
    <property type="entry name" value="EF_HAND_1"/>
    <property type="match status" value="1"/>
</dbReference>
<evidence type="ECO:0000313" key="4">
    <source>
        <dbReference type="Proteomes" id="UP000242715"/>
    </source>
</evidence>
<gene>
    <name evidence="3" type="ORF">TSUD_04890</name>
</gene>